<reference evidence="3" key="1">
    <citation type="submission" date="2023-07" db="EMBL/GenBank/DDBJ databases">
        <title>30 novel species of actinomycetes from the DSMZ collection.</title>
        <authorList>
            <person name="Nouioui I."/>
        </authorList>
    </citation>
    <scope>NUCLEOTIDE SEQUENCE [LARGE SCALE GENOMIC DNA]</scope>
    <source>
        <strain evidence="3">DSM 45834</strain>
    </source>
</reference>
<protein>
    <submittedName>
        <fullName evidence="2">GDSL-type esterase/lipase family protein</fullName>
    </submittedName>
</protein>
<evidence type="ECO:0000313" key="2">
    <source>
        <dbReference type="EMBL" id="MDT0348880.1"/>
    </source>
</evidence>
<dbReference type="Pfam" id="PF13472">
    <property type="entry name" value="Lipase_GDSL_2"/>
    <property type="match status" value="1"/>
</dbReference>
<dbReference type="Proteomes" id="UP001183202">
    <property type="component" value="Unassembled WGS sequence"/>
</dbReference>
<dbReference type="SUPFAM" id="SSF52266">
    <property type="entry name" value="SGNH hydrolase"/>
    <property type="match status" value="1"/>
</dbReference>
<name>A0ABU2N553_9PSEU</name>
<evidence type="ECO:0000313" key="3">
    <source>
        <dbReference type="Proteomes" id="UP001183202"/>
    </source>
</evidence>
<sequence length="247" mass="25525">MVPTLQERAGHALAVLHRARAGGERFVGAFLPGASARRMQAAALADEWSAANLEARHDSGRLWVVLGDGASLGLGASTREMSFVSLVAEALAGDGTAWRVVNLAADGAGIDDVLARQLPELAELTADDPADLVTCIVGAADVRSRPRANEARLRALLAALPEGAVVATLPPVGSTRSSAALNASVRNEAARRGLRVADVWDASPRRGRWYGASYQPNDVGHARWAAAVLAAARGDAVDRDASGAATG</sequence>
<dbReference type="InterPro" id="IPR013830">
    <property type="entry name" value="SGNH_hydro"/>
</dbReference>
<proteinExistence type="predicted"/>
<feature type="domain" description="SGNH hydrolase-type esterase" evidence="1">
    <location>
        <begin position="66"/>
        <end position="223"/>
    </location>
</feature>
<dbReference type="InterPro" id="IPR036514">
    <property type="entry name" value="SGNH_hydro_sf"/>
</dbReference>
<dbReference type="RefSeq" id="WP_311554813.1">
    <property type="nucleotide sequence ID" value="NZ_JAVREJ010000002.1"/>
</dbReference>
<evidence type="ECO:0000259" key="1">
    <source>
        <dbReference type="Pfam" id="PF13472"/>
    </source>
</evidence>
<gene>
    <name evidence="2" type="ORF">RM445_05010</name>
</gene>
<dbReference type="Gene3D" id="3.40.50.1110">
    <property type="entry name" value="SGNH hydrolase"/>
    <property type="match status" value="1"/>
</dbReference>
<organism evidence="2 3">
    <name type="scientific">Pseudonocardia charpentierae</name>
    <dbReference type="NCBI Taxonomy" id="3075545"/>
    <lineage>
        <taxon>Bacteria</taxon>
        <taxon>Bacillati</taxon>
        <taxon>Actinomycetota</taxon>
        <taxon>Actinomycetes</taxon>
        <taxon>Pseudonocardiales</taxon>
        <taxon>Pseudonocardiaceae</taxon>
        <taxon>Pseudonocardia</taxon>
    </lineage>
</organism>
<comment type="caution">
    <text evidence="2">The sequence shown here is derived from an EMBL/GenBank/DDBJ whole genome shotgun (WGS) entry which is preliminary data.</text>
</comment>
<dbReference type="EMBL" id="JAVREJ010000002">
    <property type="protein sequence ID" value="MDT0348880.1"/>
    <property type="molecule type" value="Genomic_DNA"/>
</dbReference>
<keyword evidence="3" id="KW-1185">Reference proteome</keyword>
<accession>A0ABU2N553</accession>